<protein>
    <submittedName>
        <fullName evidence="5">TetR/AcrR family transcriptional regulator</fullName>
    </submittedName>
</protein>
<evidence type="ECO:0000256" key="1">
    <source>
        <dbReference type="ARBA" id="ARBA00023125"/>
    </source>
</evidence>
<dbReference type="Pfam" id="PF00440">
    <property type="entry name" value="TetR_N"/>
    <property type="match status" value="1"/>
</dbReference>
<organism evidence="5 6">
    <name type="scientific">Paracoccus marinaquae</name>
    <dbReference type="NCBI Taxonomy" id="2841926"/>
    <lineage>
        <taxon>Bacteria</taxon>
        <taxon>Pseudomonadati</taxon>
        <taxon>Pseudomonadota</taxon>
        <taxon>Alphaproteobacteria</taxon>
        <taxon>Rhodobacterales</taxon>
        <taxon>Paracoccaceae</taxon>
        <taxon>Paracoccus</taxon>
    </lineage>
</organism>
<evidence type="ECO:0000313" key="5">
    <source>
        <dbReference type="EMBL" id="MBU3029640.1"/>
    </source>
</evidence>
<name>A0ABS6AGC7_9RHOB</name>
<reference evidence="5" key="1">
    <citation type="submission" date="2021-06" db="EMBL/GenBank/DDBJ databases">
        <title>Paracoccus bacterium XHP0099 sp. nov., isolated from the surface waters of the Yellow Sea.</title>
        <authorList>
            <person name="Xue H."/>
            <person name="Zhang D."/>
        </authorList>
    </citation>
    <scope>NUCLEOTIDE SEQUENCE</scope>
    <source>
        <strain evidence="5">XHP0099</strain>
    </source>
</reference>
<dbReference type="PROSITE" id="PS50977">
    <property type="entry name" value="HTH_TETR_2"/>
    <property type="match status" value="1"/>
</dbReference>
<dbReference type="RefSeq" id="WP_216032326.1">
    <property type="nucleotide sequence ID" value="NZ_JAHKNG010000006.1"/>
</dbReference>
<dbReference type="EMBL" id="JAHKNG010000006">
    <property type="protein sequence ID" value="MBU3029640.1"/>
    <property type="molecule type" value="Genomic_DNA"/>
</dbReference>
<dbReference type="Proteomes" id="UP001166191">
    <property type="component" value="Unassembled WGS sequence"/>
</dbReference>
<dbReference type="PANTHER" id="PTHR30055:SF146">
    <property type="entry name" value="HTH-TYPE TRANSCRIPTIONAL DUAL REGULATOR CECR"/>
    <property type="match status" value="1"/>
</dbReference>
<dbReference type="InterPro" id="IPR050109">
    <property type="entry name" value="HTH-type_TetR-like_transc_reg"/>
</dbReference>
<feature type="region of interest" description="Disordered" evidence="3">
    <location>
        <begin position="210"/>
        <end position="229"/>
    </location>
</feature>
<proteinExistence type="predicted"/>
<evidence type="ECO:0000259" key="4">
    <source>
        <dbReference type="PROSITE" id="PS50977"/>
    </source>
</evidence>
<dbReference type="InterPro" id="IPR001647">
    <property type="entry name" value="HTH_TetR"/>
</dbReference>
<dbReference type="InterPro" id="IPR039536">
    <property type="entry name" value="TetR_C_Proteobacteria"/>
</dbReference>
<evidence type="ECO:0000256" key="2">
    <source>
        <dbReference type="PROSITE-ProRule" id="PRU00335"/>
    </source>
</evidence>
<gene>
    <name evidence="5" type="ORF">KNW02_05810</name>
</gene>
<feature type="domain" description="HTH tetR-type" evidence="4">
    <location>
        <begin position="10"/>
        <end position="70"/>
    </location>
</feature>
<keyword evidence="6" id="KW-1185">Reference proteome</keyword>
<evidence type="ECO:0000313" key="6">
    <source>
        <dbReference type="Proteomes" id="UP001166191"/>
    </source>
</evidence>
<feature type="compositionally biased region" description="Basic and acidic residues" evidence="3">
    <location>
        <begin position="216"/>
        <end position="229"/>
    </location>
</feature>
<accession>A0ABS6AGC7</accession>
<comment type="caution">
    <text evidence="5">The sequence shown here is derived from an EMBL/GenBank/DDBJ whole genome shotgun (WGS) entry which is preliminary data.</text>
</comment>
<keyword evidence="1 2" id="KW-0238">DNA-binding</keyword>
<dbReference type="PANTHER" id="PTHR30055">
    <property type="entry name" value="HTH-TYPE TRANSCRIPTIONAL REGULATOR RUTR"/>
    <property type="match status" value="1"/>
</dbReference>
<dbReference type="Pfam" id="PF14246">
    <property type="entry name" value="TetR_C_7"/>
    <property type="match status" value="1"/>
</dbReference>
<evidence type="ECO:0000256" key="3">
    <source>
        <dbReference type="SAM" id="MobiDB-lite"/>
    </source>
</evidence>
<sequence>MLAKPKPNRGRKFEQVCNGARDVFLRDGYSGASVDDIARTAGVSKATLYSYFPEKGEMYREVLMDEIARVATQNPIRISPEASADEALPMMTRQIAAWLVSGPALQIHRSSVAEAARFPEVSRHYYTTVTAQLREVVQGHLDRWVAAGELSIEDTDLAADQLIRLSGALLHERALLTCTPGAREAAIRQISDSAARLFILAHRDRDSLPISSARQDGARRDKPSRAVGQ</sequence>
<feature type="DNA-binding region" description="H-T-H motif" evidence="2">
    <location>
        <begin position="33"/>
        <end position="52"/>
    </location>
</feature>